<name>A0A1B7YEY5_COLHI</name>
<dbReference type="KEGG" id="chig:CH63R_06146"/>
<dbReference type="Proteomes" id="UP000092177">
    <property type="component" value="Chromosome 4"/>
</dbReference>
<dbReference type="GeneID" id="28865228"/>
<keyword evidence="2" id="KW-1185">Reference proteome</keyword>
<comment type="caution">
    <text evidence="1">The sequence shown here is derived from an EMBL/GenBank/DDBJ whole genome shotgun (WGS) entry which is preliminary data.</text>
</comment>
<dbReference type="EMBL" id="LTAN01000004">
    <property type="protein sequence ID" value="OBR10454.1"/>
    <property type="molecule type" value="Genomic_DNA"/>
</dbReference>
<dbReference type="RefSeq" id="XP_018158971.1">
    <property type="nucleotide sequence ID" value="XM_018301121.1"/>
</dbReference>
<evidence type="ECO:0000313" key="1">
    <source>
        <dbReference type="EMBL" id="OBR10454.1"/>
    </source>
</evidence>
<gene>
    <name evidence="1" type="ORF">CH63R_06146</name>
</gene>
<reference evidence="2" key="1">
    <citation type="journal article" date="2017" name="BMC Genomics">
        <title>Gapless genome assembly of Colletotrichum higginsianum reveals chromosome structure and association of transposable elements with secondary metabolite gene clusters.</title>
        <authorList>
            <person name="Dallery J.-F."/>
            <person name="Lapalu N."/>
            <person name="Zampounis A."/>
            <person name="Pigne S."/>
            <person name="Luyten I."/>
            <person name="Amselem J."/>
            <person name="Wittenberg A.H.J."/>
            <person name="Zhou S."/>
            <person name="de Queiroz M.V."/>
            <person name="Robin G.P."/>
            <person name="Auger A."/>
            <person name="Hainaut M."/>
            <person name="Henrissat B."/>
            <person name="Kim K.-T."/>
            <person name="Lee Y.-H."/>
            <person name="Lespinet O."/>
            <person name="Schwartz D.C."/>
            <person name="Thon M.R."/>
            <person name="O'Connell R.J."/>
        </authorList>
    </citation>
    <scope>NUCLEOTIDE SEQUENCE [LARGE SCALE GENOMIC DNA]</scope>
    <source>
        <strain evidence="2">IMI 349063</strain>
    </source>
</reference>
<dbReference type="AlphaFoldDB" id="A0A1B7YEY5"/>
<sequence length="151" mass="16706">MLSSSSDRMKLRKEGDGNGHVVEARDWIVATHVVVNVYPDKSQELSTRELGPTIVALVGLCQLGVREKSAVATPSSSSWLNAPESAHEFRVLQPLLSGHRINNLLRLADTDPPKERQGFQFRVRDTIQALASLALQEQVGLLPEVLFYNGY</sequence>
<proteinExistence type="predicted"/>
<accession>A0A1B7YEY5</accession>
<evidence type="ECO:0000313" key="2">
    <source>
        <dbReference type="Proteomes" id="UP000092177"/>
    </source>
</evidence>
<dbReference type="VEuPathDB" id="FungiDB:CH63R_06146"/>
<protein>
    <submittedName>
        <fullName evidence="1">Uncharacterized protein</fullName>
    </submittedName>
</protein>
<organism evidence="1 2">
    <name type="scientific">Colletotrichum higginsianum (strain IMI 349063)</name>
    <name type="common">Crucifer anthracnose fungus</name>
    <dbReference type="NCBI Taxonomy" id="759273"/>
    <lineage>
        <taxon>Eukaryota</taxon>
        <taxon>Fungi</taxon>
        <taxon>Dikarya</taxon>
        <taxon>Ascomycota</taxon>
        <taxon>Pezizomycotina</taxon>
        <taxon>Sordariomycetes</taxon>
        <taxon>Hypocreomycetidae</taxon>
        <taxon>Glomerellales</taxon>
        <taxon>Glomerellaceae</taxon>
        <taxon>Colletotrichum</taxon>
        <taxon>Colletotrichum destructivum species complex</taxon>
    </lineage>
</organism>